<reference evidence="2 3" key="1">
    <citation type="journal article" date="2020" name="ISME J.">
        <title>Uncovering the hidden diversity of litter-decomposition mechanisms in mushroom-forming fungi.</title>
        <authorList>
            <person name="Floudas D."/>
            <person name="Bentzer J."/>
            <person name="Ahren D."/>
            <person name="Johansson T."/>
            <person name="Persson P."/>
            <person name="Tunlid A."/>
        </authorList>
    </citation>
    <scope>NUCLEOTIDE SEQUENCE [LARGE SCALE GENOMIC DNA]</scope>
    <source>
        <strain evidence="2 3">CBS 406.79</strain>
    </source>
</reference>
<dbReference type="Proteomes" id="UP000518752">
    <property type="component" value="Unassembled WGS sequence"/>
</dbReference>
<gene>
    <name evidence="2" type="ORF">D9757_001201</name>
</gene>
<dbReference type="EMBL" id="JAACJN010000003">
    <property type="protein sequence ID" value="KAF5393069.1"/>
    <property type="molecule type" value="Genomic_DNA"/>
</dbReference>
<evidence type="ECO:0000313" key="3">
    <source>
        <dbReference type="Proteomes" id="UP000518752"/>
    </source>
</evidence>
<keyword evidence="1" id="KW-0472">Membrane</keyword>
<dbReference type="OrthoDB" id="5346979at2759"/>
<keyword evidence="3" id="KW-1185">Reference proteome</keyword>
<protein>
    <submittedName>
        <fullName evidence="2">Uncharacterized protein</fullName>
    </submittedName>
</protein>
<keyword evidence="1" id="KW-1133">Transmembrane helix</keyword>
<comment type="caution">
    <text evidence="2">The sequence shown here is derived from an EMBL/GenBank/DDBJ whole genome shotgun (WGS) entry which is preliminary data.</text>
</comment>
<feature type="transmembrane region" description="Helical" evidence="1">
    <location>
        <begin position="20"/>
        <end position="42"/>
    </location>
</feature>
<evidence type="ECO:0000256" key="1">
    <source>
        <dbReference type="SAM" id="Phobius"/>
    </source>
</evidence>
<organism evidence="2 3">
    <name type="scientific">Collybiopsis confluens</name>
    <dbReference type="NCBI Taxonomy" id="2823264"/>
    <lineage>
        <taxon>Eukaryota</taxon>
        <taxon>Fungi</taxon>
        <taxon>Dikarya</taxon>
        <taxon>Basidiomycota</taxon>
        <taxon>Agaricomycotina</taxon>
        <taxon>Agaricomycetes</taxon>
        <taxon>Agaricomycetidae</taxon>
        <taxon>Agaricales</taxon>
        <taxon>Marasmiineae</taxon>
        <taxon>Omphalotaceae</taxon>
        <taxon>Collybiopsis</taxon>
    </lineage>
</organism>
<keyword evidence="1" id="KW-0812">Transmembrane</keyword>
<accession>A0A8H5MGJ5</accession>
<name>A0A8H5MGJ5_9AGAR</name>
<sequence length="242" mass="26999">MSALPLNVANSDSKSKASTWLGTSIIAVAVTATFVIPGAIYFRRKKNVSFLARSVAPRRQPSANTILPALPLNSRPQLSPSKSPVVETPLLRHEKVKNASAETGPSLDFSPALYALRALGMATIFVSIGSLAAFWAVKEAMDVKDTLEFERRMRQFILTRMPILSSRIHRTLEEEDESDAVTGSSMASVDWNWEDAEKRLQDVYEKEGVSAWIETAAKELYAEERVARLKRKELEEVSREKF</sequence>
<feature type="transmembrane region" description="Helical" evidence="1">
    <location>
        <begin position="114"/>
        <end position="137"/>
    </location>
</feature>
<proteinExistence type="predicted"/>
<evidence type="ECO:0000313" key="2">
    <source>
        <dbReference type="EMBL" id="KAF5393069.1"/>
    </source>
</evidence>
<dbReference type="AlphaFoldDB" id="A0A8H5MGJ5"/>